<feature type="compositionally biased region" description="Polar residues" evidence="5">
    <location>
        <begin position="55"/>
        <end position="92"/>
    </location>
</feature>
<sequence length="182" mass="19802">MVSSTSEGALADVEDNADSQSNDDISDENEKSAQEPISSNTNTISDNIAEDRESTSTSTQYVDTNNKSVSLNETKADSGTSRVVSESNTSQPAGGKDGKASTSSAPNQLKANSDVERLKKRRCFVCNKKLGLTAFTCRCGGLYCPQHRYDKEHDCKFDYKSMGAEEIRKNNPQIVAEKISKL</sequence>
<keyword evidence="2 4" id="KW-0863">Zinc-finger</keyword>
<feature type="region of interest" description="Disordered" evidence="5">
    <location>
        <begin position="1"/>
        <end position="113"/>
    </location>
</feature>
<dbReference type="InterPro" id="IPR050652">
    <property type="entry name" value="AN1_A20_ZnFinger"/>
</dbReference>
<evidence type="ECO:0000313" key="7">
    <source>
        <dbReference type="EMBL" id="CAL1266577.1"/>
    </source>
</evidence>
<dbReference type="InterPro" id="IPR035896">
    <property type="entry name" value="AN1-like_Znf"/>
</dbReference>
<dbReference type="Gene3D" id="4.10.1110.10">
    <property type="entry name" value="AN1-like Zinc finger"/>
    <property type="match status" value="1"/>
</dbReference>
<keyword evidence="1" id="KW-0479">Metal-binding</keyword>
<dbReference type="PANTHER" id="PTHR10634">
    <property type="entry name" value="AN1-TYPE ZINC FINGER PROTEIN"/>
    <property type="match status" value="1"/>
</dbReference>
<keyword evidence="3" id="KW-0862">Zinc</keyword>
<evidence type="ECO:0000256" key="5">
    <source>
        <dbReference type="SAM" id="MobiDB-lite"/>
    </source>
</evidence>
<dbReference type="PROSITE" id="PS51039">
    <property type="entry name" value="ZF_AN1"/>
    <property type="match status" value="1"/>
</dbReference>
<dbReference type="SUPFAM" id="SSF118310">
    <property type="entry name" value="AN1-like Zinc finger"/>
    <property type="match status" value="1"/>
</dbReference>
<evidence type="ECO:0000313" key="8">
    <source>
        <dbReference type="Proteomes" id="UP001497382"/>
    </source>
</evidence>
<dbReference type="Proteomes" id="UP001497382">
    <property type="component" value="Unassembled WGS sequence"/>
</dbReference>
<organism evidence="7 8">
    <name type="scientific">Larinioides sclopetarius</name>
    <dbReference type="NCBI Taxonomy" id="280406"/>
    <lineage>
        <taxon>Eukaryota</taxon>
        <taxon>Metazoa</taxon>
        <taxon>Ecdysozoa</taxon>
        <taxon>Arthropoda</taxon>
        <taxon>Chelicerata</taxon>
        <taxon>Arachnida</taxon>
        <taxon>Araneae</taxon>
        <taxon>Araneomorphae</taxon>
        <taxon>Entelegynae</taxon>
        <taxon>Araneoidea</taxon>
        <taxon>Araneidae</taxon>
        <taxon>Larinioides</taxon>
    </lineage>
</organism>
<dbReference type="AlphaFoldDB" id="A0AAV1Z582"/>
<feature type="compositionally biased region" description="Polar residues" evidence="5">
    <location>
        <begin position="35"/>
        <end position="46"/>
    </location>
</feature>
<evidence type="ECO:0000259" key="6">
    <source>
        <dbReference type="PROSITE" id="PS51039"/>
    </source>
</evidence>
<name>A0AAV1Z582_9ARAC</name>
<feature type="domain" description="AN1-type" evidence="6">
    <location>
        <begin position="117"/>
        <end position="163"/>
    </location>
</feature>
<reference evidence="7 8" key="1">
    <citation type="submission" date="2024-04" db="EMBL/GenBank/DDBJ databases">
        <authorList>
            <person name="Rising A."/>
            <person name="Reimegard J."/>
            <person name="Sonavane S."/>
            <person name="Akerstrom W."/>
            <person name="Nylinder S."/>
            <person name="Hedman E."/>
            <person name="Kallberg Y."/>
        </authorList>
    </citation>
    <scope>NUCLEOTIDE SEQUENCE [LARGE SCALE GENOMIC DNA]</scope>
</reference>
<evidence type="ECO:0000256" key="3">
    <source>
        <dbReference type="ARBA" id="ARBA00022833"/>
    </source>
</evidence>
<dbReference type="SMART" id="SM00154">
    <property type="entry name" value="ZnF_AN1"/>
    <property type="match status" value="1"/>
</dbReference>
<dbReference type="EMBL" id="CAXIEN010000024">
    <property type="protein sequence ID" value="CAL1266577.1"/>
    <property type="molecule type" value="Genomic_DNA"/>
</dbReference>
<dbReference type="InterPro" id="IPR000058">
    <property type="entry name" value="Znf_AN1"/>
</dbReference>
<comment type="caution">
    <text evidence="7">The sequence shown here is derived from an EMBL/GenBank/DDBJ whole genome shotgun (WGS) entry which is preliminary data.</text>
</comment>
<proteinExistence type="predicted"/>
<evidence type="ECO:0000256" key="2">
    <source>
        <dbReference type="ARBA" id="ARBA00022771"/>
    </source>
</evidence>
<evidence type="ECO:0000256" key="1">
    <source>
        <dbReference type="ARBA" id="ARBA00022723"/>
    </source>
</evidence>
<dbReference type="FunFam" id="4.10.1110.10:FF:000001">
    <property type="entry name" value="Zinc finger AN1-type containing 6"/>
    <property type="match status" value="1"/>
</dbReference>
<dbReference type="Pfam" id="PF01428">
    <property type="entry name" value="zf-AN1"/>
    <property type="match status" value="1"/>
</dbReference>
<accession>A0AAV1Z582</accession>
<feature type="compositionally biased region" description="Polar residues" evidence="5">
    <location>
        <begin position="100"/>
        <end position="111"/>
    </location>
</feature>
<protein>
    <recommendedName>
        <fullName evidence="6">AN1-type domain-containing protein</fullName>
    </recommendedName>
</protein>
<dbReference type="GO" id="GO:0008270">
    <property type="term" value="F:zinc ion binding"/>
    <property type="evidence" value="ECO:0007669"/>
    <property type="project" value="UniProtKB-KW"/>
</dbReference>
<evidence type="ECO:0000256" key="4">
    <source>
        <dbReference type="PROSITE-ProRule" id="PRU00449"/>
    </source>
</evidence>
<dbReference type="PANTHER" id="PTHR10634:SF149">
    <property type="entry name" value="AN1-TYPE DOMAIN-CONTAINING PROTEIN-RELATED"/>
    <property type="match status" value="1"/>
</dbReference>
<keyword evidence="8" id="KW-1185">Reference proteome</keyword>
<gene>
    <name evidence="7" type="ORF">LARSCL_LOCUS3171</name>
</gene>